<dbReference type="Pfam" id="PF11799">
    <property type="entry name" value="IMS_C"/>
    <property type="match status" value="1"/>
</dbReference>
<organism evidence="3 4">
    <name type="scientific">Shewanella hanedai</name>
    <name type="common">Alteromonas hanedai</name>
    <dbReference type="NCBI Taxonomy" id="25"/>
    <lineage>
        <taxon>Bacteria</taxon>
        <taxon>Pseudomonadati</taxon>
        <taxon>Pseudomonadota</taxon>
        <taxon>Gammaproteobacteria</taxon>
        <taxon>Alteromonadales</taxon>
        <taxon>Shewanellaceae</taxon>
        <taxon>Shewanella</taxon>
    </lineage>
</organism>
<keyword evidence="4" id="KW-1185">Reference proteome</keyword>
<name>A0A553JS95_SHEHA</name>
<dbReference type="Proteomes" id="UP000318126">
    <property type="component" value="Unassembled WGS sequence"/>
</dbReference>
<accession>A0A553JS95</accession>
<dbReference type="OrthoDB" id="6166984at2"/>
<gene>
    <name evidence="3" type="ORF">FN961_06565</name>
</gene>
<sequence>MEYFFNPLSFKTTVHFPCPTDDTTEITAAVSNAVSQLYRPGVRYYRIGVGLIDLASTYNAQLDLFNASKSNPALMHVYDGINQRFGTDTLFLAAQGTEQKWTMRRDLLTPQYTTRWGCVPQIKC</sequence>
<dbReference type="AlphaFoldDB" id="A0A553JS95"/>
<comment type="caution">
    <text evidence="3">The sequence shown here is derived from an EMBL/GenBank/DDBJ whole genome shotgun (WGS) entry which is preliminary data.</text>
</comment>
<dbReference type="Pfam" id="PF13438">
    <property type="entry name" value="DUF4113"/>
    <property type="match status" value="1"/>
</dbReference>
<dbReference type="EMBL" id="VKGK01000005">
    <property type="protein sequence ID" value="TRY15325.1"/>
    <property type="molecule type" value="Genomic_DNA"/>
</dbReference>
<feature type="domain" description="DNA polymerase Y-family little finger" evidence="1">
    <location>
        <begin position="10"/>
        <end position="64"/>
    </location>
</feature>
<dbReference type="InterPro" id="IPR025188">
    <property type="entry name" value="DUF4113"/>
</dbReference>
<evidence type="ECO:0000259" key="2">
    <source>
        <dbReference type="Pfam" id="PF13438"/>
    </source>
</evidence>
<feature type="domain" description="DUF4113" evidence="2">
    <location>
        <begin position="73"/>
        <end position="122"/>
    </location>
</feature>
<evidence type="ECO:0000259" key="1">
    <source>
        <dbReference type="Pfam" id="PF11799"/>
    </source>
</evidence>
<evidence type="ECO:0000313" key="3">
    <source>
        <dbReference type="EMBL" id="TRY15325.1"/>
    </source>
</evidence>
<dbReference type="GO" id="GO:0006281">
    <property type="term" value="P:DNA repair"/>
    <property type="evidence" value="ECO:0007669"/>
    <property type="project" value="InterPro"/>
</dbReference>
<dbReference type="GO" id="GO:0003684">
    <property type="term" value="F:damaged DNA binding"/>
    <property type="evidence" value="ECO:0007669"/>
    <property type="project" value="InterPro"/>
</dbReference>
<protein>
    <submittedName>
        <fullName evidence="3">DUF4113 domain-containing protein</fullName>
    </submittedName>
</protein>
<evidence type="ECO:0000313" key="4">
    <source>
        <dbReference type="Proteomes" id="UP000318126"/>
    </source>
</evidence>
<reference evidence="4" key="1">
    <citation type="submission" date="2019-07" db="EMBL/GenBank/DDBJ databases">
        <title>Shewanella sp. YLB-08 draft genomic sequence.</title>
        <authorList>
            <person name="Yu L."/>
        </authorList>
    </citation>
    <scope>NUCLEOTIDE SEQUENCE [LARGE SCALE GENOMIC DNA]</scope>
    <source>
        <strain evidence="4">JCM 20706</strain>
    </source>
</reference>
<proteinExistence type="predicted"/>
<dbReference type="InterPro" id="IPR017961">
    <property type="entry name" value="DNA_pol_Y-fam_little_finger"/>
</dbReference>